<dbReference type="FunFam" id="3.30.200.20:FF:000195">
    <property type="entry name" value="G-type lectin S-receptor-like serine/threonine-protein kinase"/>
    <property type="match status" value="1"/>
</dbReference>
<dbReference type="InterPro" id="IPR000719">
    <property type="entry name" value="Prot_kinase_dom"/>
</dbReference>
<keyword evidence="5 19" id="KW-0812">Transmembrane</keyword>
<comment type="similarity">
    <text evidence="17">Belongs to the protein kinase superfamily. Ser/Thr protein kinase family.</text>
</comment>
<dbReference type="PANTHER" id="PTHR32444:SF183">
    <property type="entry name" value="APPLE DOMAIN-CONTAINING PROTEIN"/>
    <property type="match status" value="1"/>
</dbReference>
<dbReference type="GO" id="GO:0007165">
    <property type="term" value="P:signal transduction"/>
    <property type="evidence" value="ECO:0000318"/>
    <property type="project" value="GO_Central"/>
</dbReference>
<feature type="compositionally biased region" description="Polar residues" evidence="18">
    <location>
        <begin position="812"/>
        <end position="822"/>
    </location>
</feature>
<evidence type="ECO:0000259" key="22">
    <source>
        <dbReference type="PROSITE" id="PS50948"/>
    </source>
</evidence>
<proteinExistence type="inferred from homology"/>
<dbReference type="PIRSF" id="PIRSF000641">
    <property type="entry name" value="SRK"/>
    <property type="match status" value="1"/>
</dbReference>
<sequence length="822" mass="92315">MLRVSAAQLETLYPGQSMKDGETLISADGNFELGFFSQGDSRSRYLGIWYKRIPVKTVVWVGNREVPSFDNLGVLQVNEQGVIILQNSTKGIIWSSNSSRTAKNPVLQLLDSGNLIVKDGNGNNPDNIVWQSFDFPYNTLLPSMKLGWNLDKGLNRYLTSWKSIDDPAQGNFSCLIDLRGFPQLFMKKGDAVQVRSGPWNGLQFTGSPQLNPNPVFNFSFVSNKHEIYYSYELKNTSVVSRLIVSEKGALERHNWIDRTQSWTLFFSVPTDQCDTYLLCGAYASCNINSYPVCSCLEGFVPKSPTDWSASDWSDGCVRRTELSCHTGDGFRKLKGMKLPDTSSSWVDMSMDLKECEGMCLRNCSCLAYANSDIRGSGCLLWFDHLIDMRKFTEGGQDLYIRIAASELAKGKSHGKRVAIIVSCLIIGMGMTALGSLLYTRKRKRNILGQAVPLVLLVSSFAIHFYIISGLAKETYIENYGDNGAKEDTELIAFDLITIRNATGNFSNYNKLGEGGFGPVYKGTLLDGQEIAVKRLSETSGQGGKEFKNEVILIARLQHRNLVKLLGCCIHGDEKMLIYEYMPNKSLDSFIFDKKRSMLLDWHMCFRIIGGIARGLLYLHQDSRLRIIHRDLKASNILLDCDMNPKISDFGLARTFGKDQNAANTKRVVGTYGYMSPEYAVDGLFSVKSDVFSFGVLVLEIVSGKRNRGFSHLDHSLNLLGHAWRLWMEERALELFDKFSQDEYSVSQVLRCIQVGLLCVQRLPHDRPDMSAVVVMLGSESSLPQPKQPGFYTERDPFEADSSTSKERVWSRNEISSTLIEPR</sequence>
<dbReference type="SUPFAM" id="SSF51110">
    <property type="entry name" value="alpha-D-mannose-specific plant lectins"/>
    <property type="match status" value="1"/>
</dbReference>
<evidence type="ECO:0000256" key="15">
    <source>
        <dbReference type="ARBA" id="ARBA00047899"/>
    </source>
</evidence>
<evidence type="ECO:0000256" key="4">
    <source>
        <dbReference type="ARBA" id="ARBA00022679"/>
    </source>
</evidence>
<dbReference type="eggNOG" id="ENOG502SHKV">
    <property type="taxonomic scope" value="Eukaryota"/>
</dbReference>
<evidence type="ECO:0000256" key="11">
    <source>
        <dbReference type="ARBA" id="ARBA00023136"/>
    </source>
</evidence>
<feature type="transmembrane region" description="Helical" evidence="19">
    <location>
        <begin position="450"/>
        <end position="471"/>
    </location>
</feature>
<protein>
    <recommendedName>
        <fullName evidence="17">Receptor-like serine/threonine-protein kinase</fullName>
        <ecNumber evidence="17">2.7.11.1</ecNumber>
    </recommendedName>
</protein>
<dbReference type="FunFam" id="1.10.510.10:FF:000060">
    <property type="entry name" value="G-type lectin S-receptor-like serine/threonine-protein kinase"/>
    <property type="match status" value="1"/>
</dbReference>
<evidence type="ECO:0000313" key="23">
    <source>
        <dbReference type="EMBL" id="EEF28065.1"/>
    </source>
</evidence>
<evidence type="ECO:0000256" key="6">
    <source>
        <dbReference type="ARBA" id="ARBA00022729"/>
    </source>
</evidence>
<dbReference type="InterPro" id="IPR011009">
    <property type="entry name" value="Kinase-like_dom_sf"/>
</dbReference>
<dbReference type="InterPro" id="IPR036426">
    <property type="entry name" value="Bulb-type_lectin_dom_sf"/>
</dbReference>
<keyword evidence="9 17" id="KW-0067">ATP-binding</keyword>
<evidence type="ECO:0000256" key="14">
    <source>
        <dbReference type="ARBA" id="ARBA00023180"/>
    </source>
</evidence>
<dbReference type="PROSITE" id="PS00108">
    <property type="entry name" value="PROTEIN_KINASE_ST"/>
    <property type="match status" value="1"/>
</dbReference>
<dbReference type="PROSITE" id="PS50927">
    <property type="entry name" value="BULB_LECTIN"/>
    <property type="match status" value="1"/>
</dbReference>
<dbReference type="Gene3D" id="1.10.510.10">
    <property type="entry name" value="Transferase(Phosphotransferase) domain 1"/>
    <property type="match status" value="1"/>
</dbReference>
<organism evidence="23 24">
    <name type="scientific">Ricinus communis</name>
    <name type="common">Castor bean</name>
    <dbReference type="NCBI Taxonomy" id="3988"/>
    <lineage>
        <taxon>Eukaryota</taxon>
        <taxon>Viridiplantae</taxon>
        <taxon>Streptophyta</taxon>
        <taxon>Embryophyta</taxon>
        <taxon>Tracheophyta</taxon>
        <taxon>Spermatophyta</taxon>
        <taxon>Magnoliopsida</taxon>
        <taxon>eudicotyledons</taxon>
        <taxon>Gunneridae</taxon>
        <taxon>Pentapetalae</taxon>
        <taxon>rosids</taxon>
        <taxon>fabids</taxon>
        <taxon>Malpighiales</taxon>
        <taxon>Euphorbiaceae</taxon>
        <taxon>Acalyphoideae</taxon>
        <taxon>Acalypheae</taxon>
        <taxon>Ricinus</taxon>
    </lineage>
</organism>
<dbReference type="GO" id="GO:0004674">
    <property type="term" value="F:protein serine/threonine kinase activity"/>
    <property type="evidence" value="ECO:0000318"/>
    <property type="project" value="GO_Central"/>
</dbReference>
<keyword evidence="6" id="KW-0732">Signal</keyword>
<dbReference type="CDD" id="cd00028">
    <property type="entry name" value="B_lectin"/>
    <property type="match status" value="1"/>
</dbReference>
<dbReference type="SMART" id="SM00108">
    <property type="entry name" value="B_lectin"/>
    <property type="match status" value="1"/>
</dbReference>
<evidence type="ECO:0000256" key="10">
    <source>
        <dbReference type="ARBA" id="ARBA00022989"/>
    </source>
</evidence>
<feature type="compositionally biased region" description="Basic and acidic residues" evidence="18">
    <location>
        <begin position="792"/>
        <end position="810"/>
    </location>
</feature>
<keyword evidence="10 19" id="KW-1133">Transmembrane helix</keyword>
<name>B9T7U7_RICCO</name>
<dbReference type="InParanoid" id="B9T7U7"/>
<evidence type="ECO:0000256" key="1">
    <source>
        <dbReference type="ARBA" id="ARBA00004479"/>
    </source>
</evidence>
<gene>
    <name evidence="23" type="ORF">RCOM_0206830</name>
</gene>
<evidence type="ECO:0000256" key="3">
    <source>
        <dbReference type="ARBA" id="ARBA00022553"/>
    </source>
</evidence>
<dbReference type="InterPro" id="IPR021820">
    <property type="entry name" value="S-locus_recpt_kinase_C"/>
</dbReference>
<dbReference type="FunFam" id="3.50.4.10:FF:000002">
    <property type="entry name" value="G-type lectin S-receptor-like serine/threonine-protein kinase"/>
    <property type="match status" value="1"/>
</dbReference>
<dbReference type="InterPro" id="IPR000858">
    <property type="entry name" value="S_locus_glycoprot_dom"/>
</dbReference>
<evidence type="ECO:0000256" key="12">
    <source>
        <dbReference type="ARBA" id="ARBA00023157"/>
    </source>
</evidence>
<feature type="region of interest" description="Disordered" evidence="18">
    <location>
        <begin position="780"/>
        <end position="822"/>
    </location>
</feature>
<dbReference type="InterPro" id="IPR001480">
    <property type="entry name" value="Bulb-type_lectin_dom"/>
</dbReference>
<evidence type="ECO:0000256" key="5">
    <source>
        <dbReference type="ARBA" id="ARBA00022692"/>
    </source>
</evidence>
<feature type="domain" description="Bulb-type lectin" evidence="21">
    <location>
        <begin position="9"/>
        <end position="130"/>
    </location>
</feature>
<dbReference type="GO" id="GO:0005524">
    <property type="term" value="F:ATP binding"/>
    <property type="evidence" value="ECO:0007669"/>
    <property type="project" value="UniProtKB-KW"/>
</dbReference>
<keyword evidence="24" id="KW-1185">Reference proteome</keyword>
<dbReference type="PROSITE" id="PS50011">
    <property type="entry name" value="PROTEIN_KINASE_DOM"/>
    <property type="match status" value="1"/>
</dbReference>
<feature type="transmembrane region" description="Helical" evidence="19">
    <location>
        <begin position="417"/>
        <end position="438"/>
    </location>
</feature>
<evidence type="ECO:0000256" key="7">
    <source>
        <dbReference type="ARBA" id="ARBA00022741"/>
    </source>
</evidence>
<dbReference type="GO" id="GO:0106310">
    <property type="term" value="F:protein serine kinase activity"/>
    <property type="evidence" value="ECO:0007669"/>
    <property type="project" value="RHEA"/>
</dbReference>
<keyword evidence="14" id="KW-0325">Glycoprotein</keyword>
<dbReference type="InterPro" id="IPR003609">
    <property type="entry name" value="Pan_app"/>
</dbReference>
<dbReference type="SMART" id="SM00473">
    <property type="entry name" value="PAN_AP"/>
    <property type="match status" value="1"/>
</dbReference>
<evidence type="ECO:0000256" key="18">
    <source>
        <dbReference type="SAM" id="MobiDB-lite"/>
    </source>
</evidence>
<dbReference type="GO" id="GO:0005886">
    <property type="term" value="C:plasma membrane"/>
    <property type="evidence" value="ECO:0000318"/>
    <property type="project" value="GO_Central"/>
</dbReference>
<dbReference type="Pfam" id="PF08276">
    <property type="entry name" value="PAN_2"/>
    <property type="match status" value="1"/>
</dbReference>
<dbReference type="InterPro" id="IPR024171">
    <property type="entry name" value="SRK-like_kinase"/>
</dbReference>
<evidence type="ECO:0000256" key="19">
    <source>
        <dbReference type="SAM" id="Phobius"/>
    </source>
</evidence>
<evidence type="ECO:0000256" key="9">
    <source>
        <dbReference type="ARBA" id="ARBA00022840"/>
    </source>
</evidence>
<dbReference type="Proteomes" id="UP000008311">
    <property type="component" value="Unassembled WGS sequence"/>
</dbReference>
<accession>B9T7U7</accession>
<dbReference type="Gene3D" id="3.30.200.20">
    <property type="entry name" value="Phosphorylase Kinase, domain 1"/>
    <property type="match status" value="1"/>
</dbReference>
<evidence type="ECO:0000256" key="2">
    <source>
        <dbReference type="ARBA" id="ARBA00022527"/>
    </source>
</evidence>
<dbReference type="Gene3D" id="2.90.10.10">
    <property type="entry name" value="Bulb-type lectin domain"/>
    <property type="match status" value="1"/>
</dbReference>
<keyword evidence="8 17" id="KW-0418">Kinase</keyword>
<evidence type="ECO:0000313" key="24">
    <source>
        <dbReference type="Proteomes" id="UP000008311"/>
    </source>
</evidence>
<keyword evidence="12" id="KW-1015">Disulfide bond</keyword>
<evidence type="ECO:0000256" key="8">
    <source>
        <dbReference type="ARBA" id="ARBA00022777"/>
    </source>
</evidence>
<dbReference type="InterPro" id="IPR008271">
    <property type="entry name" value="Ser/Thr_kinase_AS"/>
</dbReference>
<dbReference type="Pfam" id="PF07714">
    <property type="entry name" value="PK_Tyr_Ser-Thr"/>
    <property type="match status" value="1"/>
</dbReference>
<keyword evidence="11 19" id="KW-0472">Membrane</keyword>
<dbReference type="GO" id="GO:0006955">
    <property type="term" value="P:immune response"/>
    <property type="evidence" value="ECO:0000318"/>
    <property type="project" value="GO_Central"/>
</dbReference>
<comment type="subcellular location">
    <subcellularLocation>
        <location evidence="1">Membrane</location>
        <topology evidence="1">Single-pass type I membrane protein</topology>
    </subcellularLocation>
</comment>
<evidence type="ECO:0000259" key="21">
    <source>
        <dbReference type="PROSITE" id="PS50927"/>
    </source>
</evidence>
<evidence type="ECO:0000256" key="16">
    <source>
        <dbReference type="ARBA" id="ARBA00048679"/>
    </source>
</evidence>
<reference evidence="24" key="1">
    <citation type="journal article" date="2010" name="Nat. Biotechnol.">
        <title>Draft genome sequence of the oilseed species Ricinus communis.</title>
        <authorList>
            <person name="Chan A.P."/>
            <person name="Crabtree J."/>
            <person name="Zhao Q."/>
            <person name="Lorenzi H."/>
            <person name="Orvis J."/>
            <person name="Puiu D."/>
            <person name="Melake-Berhan A."/>
            <person name="Jones K.M."/>
            <person name="Redman J."/>
            <person name="Chen G."/>
            <person name="Cahoon E.B."/>
            <person name="Gedil M."/>
            <person name="Stanke M."/>
            <person name="Haas B.J."/>
            <person name="Wortman J.R."/>
            <person name="Fraser-Liggett C.M."/>
            <person name="Ravel J."/>
            <person name="Rabinowicz P.D."/>
        </authorList>
    </citation>
    <scope>NUCLEOTIDE SEQUENCE [LARGE SCALE GENOMIC DNA]</scope>
    <source>
        <strain evidence="24">cv. Hale</strain>
    </source>
</reference>
<dbReference type="Pfam" id="PF11883">
    <property type="entry name" value="DUF3403"/>
    <property type="match status" value="1"/>
</dbReference>
<dbReference type="CDD" id="cd14066">
    <property type="entry name" value="STKc_IRAK"/>
    <property type="match status" value="1"/>
</dbReference>
<dbReference type="FunFam" id="2.90.10.10:FF:000004">
    <property type="entry name" value="G-type lectin S-receptor-like serine/threonine-protein kinase"/>
    <property type="match status" value="1"/>
</dbReference>
<keyword evidence="3" id="KW-0597">Phosphoprotein</keyword>
<dbReference type="SMART" id="SM00220">
    <property type="entry name" value="S_TKc"/>
    <property type="match status" value="1"/>
</dbReference>
<dbReference type="CDD" id="cd01098">
    <property type="entry name" value="PAN_AP_plant"/>
    <property type="match status" value="1"/>
</dbReference>
<dbReference type="Pfam" id="PF00954">
    <property type="entry name" value="S_locus_glycop"/>
    <property type="match status" value="1"/>
</dbReference>
<comment type="catalytic activity">
    <reaction evidence="15 17">
        <text>L-threonyl-[protein] + ATP = O-phospho-L-threonyl-[protein] + ADP + H(+)</text>
        <dbReference type="Rhea" id="RHEA:46608"/>
        <dbReference type="Rhea" id="RHEA-COMP:11060"/>
        <dbReference type="Rhea" id="RHEA-COMP:11605"/>
        <dbReference type="ChEBI" id="CHEBI:15378"/>
        <dbReference type="ChEBI" id="CHEBI:30013"/>
        <dbReference type="ChEBI" id="CHEBI:30616"/>
        <dbReference type="ChEBI" id="CHEBI:61977"/>
        <dbReference type="ChEBI" id="CHEBI:456216"/>
        <dbReference type="EC" id="2.7.11.1"/>
    </reaction>
</comment>
<evidence type="ECO:0000256" key="13">
    <source>
        <dbReference type="ARBA" id="ARBA00023170"/>
    </source>
</evidence>
<dbReference type="EMBL" id="EQ974843">
    <property type="protein sequence ID" value="EEF28065.1"/>
    <property type="molecule type" value="Genomic_DNA"/>
</dbReference>
<keyword evidence="4 17" id="KW-0808">Transferase</keyword>
<evidence type="ECO:0000256" key="17">
    <source>
        <dbReference type="PIRNR" id="PIRNR000641"/>
    </source>
</evidence>
<comment type="catalytic activity">
    <reaction evidence="16 17">
        <text>L-seryl-[protein] + ATP = O-phospho-L-seryl-[protein] + ADP + H(+)</text>
        <dbReference type="Rhea" id="RHEA:17989"/>
        <dbReference type="Rhea" id="RHEA-COMP:9863"/>
        <dbReference type="Rhea" id="RHEA-COMP:11604"/>
        <dbReference type="ChEBI" id="CHEBI:15378"/>
        <dbReference type="ChEBI" id="CHEBI:29999"/>
        <dbReference type="ChEBI" id="CHEBI:30616"/>
        <dbReference type="ChEBI" id="CHEBI:83421"/>
        <dbReference type="ChEBI" id="CHEBI:456216"/>
        <dbReference type="EC" id="2.7.11.1"/>
    </reaction>
</comment>
<dbReference type="Pfam" id="PF01453">
    <property type="entry name" value="B_lectin"/>
    <property type="match status" value="1"/>
</dbReference>
<dbReference type="SUPFAM" id="SSF56112">
    <property type="entry name" value="Protein kinase-like (PK-like)"/>
    <property type="match status" value="1"/>
</dbReference>
<dbReference type="EC" id="2.7.11.1" evidence="17"/>
<keyword evidence="7 17" id="KW-0547">Nucleotide-binding</keyword>
<keyword evidence="2 17" id="KW-0723">Serine/threonine-protein kinase</keyword>
<dbReference type="PROSITE" id="PS50948">
    <property type="entry name" value="PAN"/>
    <property type="match status" value="1"/>
</dbReference>
<dbReference type="InterPro" id="IPR001245">
    <property type="entry name" value="Ser-Thr/Tyr_kinase_cat_dom"/>
</dbReference>
<evidence type="ECO:0000259" key="20">
    <source>
        <dbReference type="PROSITE" id="PS50011"/>
    </source>
</evidence>
<dbReference type="AlphaFoldDB" id="B9T7U7"/>
<dbReference type="PANTHER" id="PTHR32444">
    <property type="entry name" value="BULB-TYPE LECTIN DOMAIN-CONTAINING PROTEIN"/>
    <property type="match status" value="1"/>
</dbReference>
<feature type="domain" description="Apple" evidence="22">
    <location>
        <begin position="324"/>
        <end position="403"/>
    </location>
</feature>
<keyword evidence="13" id="KW-0675">Receptor</keyword>
<dbReference type="GO" id="GO:0048544">
    <property type="term" value="P:recognition of pollen"/>
    <property type="evidence" value="ECO:0007669"/>
    <property type="project" value="InterPro"/>
</dbReference>
<feature type="domain" description="Protein kinase" evidence="20">
    <location>
        <begin position="505"/>
        <end position="782"/>
    </location>
</feature>